<dbReference type="CDD" id="cd00075">
    <property type="entry name" value="HATPase"/>
    <property type="match status" value="1"/>
</dbReference>
<dbReference type="PROSITE" id="PS51257">
    <property type="entry name" value="PROKAR_LIPOPROTEIN"/>
    <property type="match status" value="1"/>
</dbReference>
<keyword evidence="6" id="KW-0067">ATP-binding</keyword>
<dbReference type="Gene3D" id="3.30.565.10">
    <property type="entry name" value="Histidine kinase-like ATPase, C-terminal domain"/>
    <property type="match status" value="1"/>
</dbReference>
<feature type="domain" description="Histidine kinase" evidence="5">
    <location>
        <begin position="829"/>
        <end position="1040"/>
    </location>
</feature>
<dbReference type="Gene3D" id="1.10.287.130">
    <property type="match status" value="1"/>
</dbReference>
<evidence type="ECO:0000259" key="5">
    <source>
        <dbReference type="PROSITE" id="PS50109"/>
    </source>
</evidence>
<organism evidence="6">
    <name type="scientific">Dyadobacter sp. 676</name>
    <dbReference type="NCBI Taxonomy" id="3088362"/>
    <lineage>
        <taxon>Bacteria</taxon>
        <taxon>Pseudomonadati</taxon>
        <taxon>Bacteroidota</taxon>
        <taxon>Cytophagia</taxon>
        <taxon>Cytophagales</taxon>
        <taxon>Spirosomataceae</taxon>
        <taxon>Dyadobacter</taxon>
    </lineage>
</organism>
<dbReference type="CDD" id="cd00082">
    <property type="entry name" value="HisKA"/>
    <property type="match status" value="1"/>
</dbReference>
<keyword evidence="3" id="KW-0597">Phosphoprotein</keyword>
<feature type="transmembrane region" description="Helical" evidence="4">
    <location>
        <begin position="759"/>
        <end position="777"/>
    </location>
</feature>
<dbReference type="GO" id="GO:0000155">
    <property type="term" value="F:phosphorelay sensor kinase activity"/>
    <property type="evidence" value="ECO:0007669"/>
    <property type="project" value="InterPro"/>
</dbReference>
<dbReference type="InterPro" id="IPR013783">
    <property type="entry name" value="Ig-like_fold"/>
</dbReference>
<evidence type="ECO:0000256" key="4">
    <source>
        <dbReference type="SAM" id="Phobius"/>
    </source>
</evidence>
<dbReference type="PANTHER" id="PTHR43547">
    <property type="entry name" value="TWO-COMPONENT HISTIDINE KINASE"/>
    <property type="match status" value="1"/>
</dbReference>
<keyword evidence="4" id="KW-0472">Membrane</keyword>
<dbReference type="InterPro" id="IPR003661">
    <property type="entry name" value="HisK_dim/P_dom"/>
</dbReference>
<protein>
    <recommendedName>
        <fullName evidence="2">histidine kinase</fullName>
        <ecNumber evidence="2">2.7.13.3</ecNumber>
    </recommendedName>
</protein>
<evidence type="ECO:0000313" key="6">
    <source>
        <dbReference type="EMBL" id="XCH23710.1"/>
    </source>
</evidence>
<dbReference type="PROSITE" id="PS50109">
    <property type="entry name" value="HIS_KIN"/>
    <property type="match status" value="1"/>
</dbReference>
<dbReference type="SUPFAM" id="SSF47384">
    <property type="entry name" value="Homodimeric domain of signal transducing histidine kinase"/>
    <property type="match status" value="1"/>
</dbReference>
<dbReference type="RefSeq" id="WP_353719034.1">
    <property type="nucleotide sequence ID" value="NZ_CP159289.1"/>
</dbReference>
<dbReference type="Pfam" id="PF02518">
    <property type="entry name" value="HATPase_c"/>
    <property type="match status" value="1"/>
</dbReference>
<evidence type="ECO:0000256" key="1">
    <source>
        <dbReference type="ARBA" id="ARBA00000085"/>
    </source>
</evidence>
<keyword evidence="4" id="KW-0812">Transmembrane</keyword>
<accession>A0AAU8FIX8</accession>
<dbReference type="EC" id="2.7.13.3" evidence="2"/>
<reference evidence="6" key="1">
    <citation type="submission" date="2024-06" db="EMBL/GenBank/DDBJ databases">
        <title>Sequencing and assembly of the genome of Dyadobacter sp. strain 676, a symbiont of Cyamopsis tetragonoloba.</title>
        <authorList>
            <person name="Guro P."/>
            <person name="Sazanova A."/>
            <person name="Kuznetsova I."/>
            <person name="Belimov A."/>
            <person name="Safronova V."/>
        </authorList>
    </citation>
    <scope>NUCLEOTIDE SEQUENCE</scope>
    <source>
        <strain evidence="6">676</strain>
    </source>
</reference>
<dbReference type="InterPro" id="IPR036097">
    <property type="entry name" value="HisK_dim/P_sf"/>
</dbReference>
<sequence length="1054" mass="119127">MAKNTFCILILLLIGCAKPLYVSSQSINRNDISRFHAEHFTDENGLPQNSIYSIVSDELGFVWLVTERGLVRFDGKDFRVFDNFGKTYSSGSIGSVHIDPRVRPEGFFAVNIENGFIHIRGGAAAIDTILRNELKKQPFPYPVGDHTHLLVRTPGLFDGNPYPDSFVLPTGNDCFFVYDTRALTYYERKKKVAEVAFPSKRRWDFFCLGNNLYHLENGRLARFTAGPASLVSGPADFKGELPHDPAFRQGKPGIVFWNNATRQVFIILDKSLYFVTADAQGNLDSRLILQGFDFPREKIKGMYFDQKAWRIFLGSHLNGLFVLTRDKFTVQASSFPGTDQVYYGQAGLMPDGVLTGQGIAYHHDTFGGGTHAAQLPLITKSVDWDKSSILVDPEGYIWCKKQAKLMCIEPDASKIRRSWTLPSEITQLYRGADNTIWIGTHKEGLFYLKKPFTDRAVPALYRKAPLIYISWIDESEGFIWVGTRRGLFRIDRTTQRVTEVPGLRDIYIRSLHINGPETWIATYKDGFFLLKDGKLTRFPPDRKGYLANTHCIIEDRKGYFWIPTNHGLFQVLKEDLLRYAEQPGEIYYHQYSKADGFKSNEFNGGCQPCAVRMSSGEVSLPSMNGLVWFEPESIAPELPDRKIIVNRIEIDRKAMPVGQDAVTFSQTQKVLTFELVTPFFGNHQNVGFSYALQEKGSIPAESDWLSADAVAVNKATINISTLSDGRYTLFIRKKNGFGIDNFAYKTIGIDVPPFWYQTWWFYALLAISLGIAVAQYVKYRTLRVRRANLMLERQINERTGQLRSALRDLENSQQEVLSQMHLQSRLMASIAHDVRSPLGAAIIVAAELQKMIERGEYDMASLVGRNIEDSMRRVKGSLEDMLAYVKVQVYKHEPKNEMVDLHKLVEENMQLYGKNTRINANTFLNLVPADTRVMTHPPLMKIVVHNLIDNANKFTSNGEIKAYISVASDTLELIIEDSGCGIPEELIAWFEKKGSFGKPGTHGGIGLVMVKELAPAIAESIRIERLVPGTRVVIVFRRRWVTAGSEAFTSAQAP</sequence>
<dbReference type="GO" id="GO:0005524">
    <property type="term" value="F:ATP binding"/>
    <property type="evidence" value="ECO:0007669"/>
    <property type="project" value="UniProtKB-KW"/>
</dbReference>
<evidence type="ECO:0000256" key="3">
    <source>
        <dbReference type="ARBA" id="ARBA00022553"/>
    </source>
</evidence>
<dbReference type="SMART" id="SM00387">
    <property type="entry name" value="HATPase_c"/>
    <property type="match status" value="1"/>
</dbReference>
<keyword evidence="6" id="KW-0547">Nucleotide-binding</keyword>
<gene>
    <name evidence="6" type="ORF">ABV298_25910</name>
</gene>
<dbReference type="InterPro" id="IPR003594">
    <property type="entry name" value="HATPase_dom"/>
</dbReference>
<dbReference type="InterPro" id="IPR015943">
    <property type="entry name" value="WD40/YVTN_repeat-like_dom_sf"/>
</dbReference>
<comment type="catalytic activity">
    <reaction evidence="1">
        <text>ATP + protein L-histidine = ADP + protein N-phospho-L-histidine.</text>
        <dbReference type="EC" id="2.7.13.3"/>
    </reaction>
</comment>
<dbReference type="InterPro" id="IPR005467">
    <property type="entry name" value="His_kinase_dom"/>
</dbReference>
<name>A0AAU8FIX8_9BACT</name>
<dbReference type="EMBL" id="CP159289">
    <property type="protein sequence ID" value="XCH23710.1"/>
    <property type="molecule type" value="Genomic_DNA"/>
</dbReference>
<dbReference type="Gene3D" id="2.130.10.10">
    <property type="entry name" value="YVTN repeat-like/Quinoprotein amine dehydrogenase"/>
    <property type="match status" value="3"/>
</dbReference>
<evidence type="ECO:0000256" key="2">
    <source>
        <dbReference type="ARBA" id="ARBA00012438"/>
    </source>
</evidence>
<dbReference type="SUPFAM" id="SSF55874">
    <property type="entry name" value="ATPase domain of HSP90 chaperone/DNA topoisomerase II/histidine kinase"/>
    <property type="match status" value="1"/>
</dbReference>
<dbReference type="InterPro" id="IPR036890">
    <property type="entry name" value="HATPase_C_sf"/>
</dbReference>
<dbReference type="AlphaFoldDB" id="A0AAU8FIX8"/>
<proteinExistence type="predicted"/>
<dbReference type="PANTHER" id="PTHR43547:SF2">
    <property type="entry name" value="HYBRID SIGNAL TRANSDUCTION HISTIDINE KINASE C"/>
    <property type="match status" value="1"/>
</dbReference>
<keyword evidence="4" id="KW-1133">Transmembrane helix</keyword>
<dbReference type="Gene3D" id="2.60.40.10">
    <property type="entry name" value="Immunoglobulins"/>
    <property type="match status" value="1"/>
</dbReference>